<sequence>MERKGALAMSMPVIDAVVRADRPFVIQGYGKTYELTEDEFNAAMRAADALSDGARLLTTGQAADILGVTAKTVARIIDAGRIPSSRLSATGHRMVEYRDVIRYKEQRECRHGLLEDARTLATGMGAYDAVDAASTERG</sequence>
<dbReference type="RefSeq" id="WP_281105846.1">
    <property type="nucleotide sequence ID" value="NZ_JAOPMF010000006.1"/>
</dbReference>
<dbReference type="EMBL" id="JAOPMH010000007">
    <property type="protein sequence ID" value="MDH7890214.1"/>
    <property type="molecule type" value="Genomic_DNA"/>
</dbReference>
<dbReference type="InterPro" id="IPR009061">
    <property type="entry name" value="DNA-bd_dom_put_sf"/>
</dbReference>
<evidence type="ECO:0000313" key="2">
    <source>
        <dbReference type="EMBL" id="MDH7890214.1"/>
    </source>
</evidence>
<dbReference type="GO" id="GO:0003677">
    <property type="term" value="F:DNA binding"/>
    <property type="evidence" value="ECO:0007669"/>
    <property type="project" value="InterPro"/>
</dbReference>
<evidence type="ECO:0000313" key="3">
    <source>
        <dbReference type="Proteomes" id="UP001161916"/>
    </source>
</evidence>
<evidence type="ECO:0000259" key="1">
    <source>
        <dbReference type="Pfam" id="PF12728"/>
    </source>
</evidence>
<accession>A0AA43P8A9</accession>
<gene>
    <name evidence="2" type="ORF">OB951_06340</name>
</gene>
<name>A0AA43P8A9_9BIFI</name>
<comment type="caution">
    <text evidence="2">The sequence shown here is derived from an EMBL/GenBank/DDBJ whole genome shotgun (WGS) entry which is preliminary data.</text>
</comment>
<dbReference type="Pfam" id="PF12728">
    <property type="entry name" value="HTH_17"/>
    <property type="match status" value="1"/>
</dbReference>
<dbReference type="InterPro" id="IPR041657">
    <property type="entry name" value="HTH_17"/>
</dbReference>
<dbReference type="InterPro" id="IPR010093">
    <property type="entry name" value="SinI_DNA-bd"/>
</dbReference>
<feature type="domain" description="Helix-turn-helix" evidence="1">
    <location>
        <begin position="56"/>
        <end position="107"/>
    </location>
</feature>
<dbReference type="NCBIfam" id="TIGR01764">
    <property type="entry name" value="excise"/>
    <property type="match status" value="1"/>
</dbReference>
<protein>
    <submittedName>
        <fullName evidence="2">Helix-turn-helix domain-containing protein</fullName>
    </submittedName>
</protein>
<reference evidence="2" key="2">
    <citation type="journal article" date="2023" name="Gut Microbes">
        <title>Characterization of Bifidobacterium kashiwanohense that utilizes both milk- and plant-derived oligosaccharides.</title>
        <authorList>
            <person name="Orihara K."/>
            <person name="Yahagi K."/>
            <person name="Saito Y."/>
            <person name="Watanabe Y."/>
            <person name="Sasai T."/>
            <person name="Hara T."/>
            <person name="Tsukuda N."/>
            <person name="Oki K."/>
            <person name="Fujimoto J."/>
            <person name="Matsuki T."/>
        </authorList>
    </citation>
    <scope>NUCLEOTIDE SEQUENCE</scope>
    <source>
        <strain evidence="2">YIT 13062</strain>
    </source>
</reference>
<reference evidence="2" key="1">
    <citation type="submission" date="2022-09" db="EMBL/GenBank/DDBJ databases">
        <authorList>
            <person name="Orihara K."/>
        </authorList>
    </citation>
    <scope>NUCLEOTIDE SEQUENCE</scope>
    <source>
        <strain evidence="2">YIT 13062</strain>
    </source>
</reference>
<dbReference type="Proteomes" id="UP001161916">
    <property type="component" value="Unassembled WGS sequence"/>
</dbReference>
<proteinExistence type="predicted"/>
<dbReference type="Gene3D" id="1.10.1660.10">
    <property type="match status" value="1"/>
</dbReference>
<organism evidence="2 3">
    <name type="scientific">Bifidobacterium catenulatum subsp. kashiwanohense</name>
    <dbReference type="NCBI Taxonomy" id="630129"/>
    <lineage>
        <taxon>Bacteria</taxon>
        <taxon>Bacillati</taxon>
        <taxon>Actinomycetota</taxon>
        <taxon>Actinomycetes</taxon>
        <taxon>Bifidobacteriales</taxon>
        <taxon>Bifidobacteriaceae</taxon>
        <taxon>Bifidobacterium</taxon>
    </lineage>
</organism>
<dbReference type="SUPFAM" id="SSF46955">
    <property type="entry name" value="Putative DNA-binding domain"/>
    <property type="match status" value="1"/>
</dbReference>
<dbReference type="AlphaFoldDB" id="A0AA43P8A9"/>